<evidence type="ECO:0000313" key="4">
    <source>
        <dbReference type="EMBL" id="PTE17416.1"/>
    </source>
</evidence>
<protein>
    <recommendedName>
        <fullName evidence="1">Metal-dependent carboxypeptidase</fullName>
        <ecNumber evidence="1">3.4.17.19</ecNumber>
    </recommendedName>
</protein>
<feature type="binding site" evidence="2">
    <location>
        <position position="261"/>
    </location>
    <ligand>
        <name>Zn(2+)</name>
        <dbReference type="ChEBI" id="CHEBI:29105"/>
        <note>catalytic</note>
    </ligand>
</feature>
<keyword evidence="5" id="KW-1185">Reference proteome</keyword>
<gene>
    <name evidence="4" type="ORF">C5F46_09225</name>
</gene>
<dbReference type="GO" id="GO:0004181">
    <property type="term" value="F:metallocarboxypeptidase activity"/>
    <property type="evidence" value="ECO:0007669"/>
    <property type="project" value="UniProtKB-UniRule"/>
</dbReference>
<comment type="catalytic activity">
    <reaction evidence="1">
        <text>Release of a C-terminal amino acid with broad specificity, except for -Pro.</text>
        <dbReference type="EC" id="3.4.17.19"/>
    </reaction>
</comment>
<evidence type="ECO:0000256" key="1">
    <source>
        <dbReference type="PIRNR" id="PIRNR006615"/>
    </source>
</evidence>
<accession>A0A2T4JHP6</accession>
<feature type="binding site" evidence="2">
    <location>
        <position position="287"/>
    </location>
    <ligand>
        <name>Zn(2+)</name>
        <dbReference type="ChEBI" id="CHEBI:29105"/>
        <note>catalytic</note>
    </ligand>
</feature>
<comment type="caution">
    <text evidence="4">The sequence shown here is derived from an EMBL/GenBank/DDBJ whole genome shotgun (WGS) entry which is preliminary data.</text>
</comment>
<dbReference type="EC" id="3.4.17.19" evidence="1"/>
<dbReference type="InterPro" id="IPR001333">
    <property type="entry name" value="Peptidase_M32_Taq"/>
</dbReference>
<dbReference type="AlphaFoldDB" id="A0A2T4JHP6"/>
<evidence type="ECO:0000256" key="2">
    <source>
        <dbReference type="PIRSR" id="PIRSR006615-1"/>
    </source>
</evidence>
<keyword evidence="1 4" id="KW-0121">Carboxypeptidase</keyword>
<keyword evidence="2" id="KW-0862">Zinc</keyword>
<dbReference type="PIRSF" id="PIRSF006615">
    <property type="entry name" value="Zn_crbxpep_Taq"/>
    <property type="match status" value="1"/>
</dbReference>
<organism evidence="4 5">
    <name type="scientific">Phaeovulum veldkampii DSM 11550</name>
    <dbReference type="NCBI Taxonomy" id="1185920"/>
    <lineage>
        <taxon>Bacteria</taxon>
        <taxon>Pseudomonadati</taxon>
        <taxon>Pseudomonadota</taxon>
        <taxon>Alphaproteobacteria</taxon>
        <taxon>Rhodobacterales</taxon>
        <taxon>Paracoccaceae</taxon>
        <taxon>Phaeovulum</taxon>
    </lineage>
</organism>
<dbReference type="PANTHER" id="PTHR34217:SF1">
    <property type="entry name" value="CARBOXYPEPTIDASE 1"/>
    <property type="match status" value="1"/>
</dbReference>
<feature type="active site" description="Proton donor/acceptor" evidence="3">
    <location>
        <position position="258"/>
    </location>
</feature>
<comment type="similarity">
    <text evidence="1">Belongs to the peptidase M32 family.</text>
</comment>
<dbReference type="Proteomes" id="UP000241899">
    <property type="component" value="Unassembled WGS sequence"/>
</dbReference>
<feature type="binding site" evidence="2">
    <location>
        <position position="257"/>
    </location>
    <ligand>
        <name>Zn(2+)</name>
        <dbReference type="ChEBI" id="CHEBI:29105"/>
        <note>catalytic</note>
    </ligand>
</feature>
<dbReference type="RefSeq" id="WP_107325069.1">
    <property type="nucleotide sequence ID" value="NZ_NHSP01000055.1"/>
</dbReference>
<name>A0A2T4JHP6_9RHOB</name>
<comment type="function">
    <text evidence="1">Broad specificity carboxypetidase that releases amino acids sequentially from the C-terminus, including neutral, aromatic, polar and basic residues.</text>
</comment>
<sequence>MTAFSHLMAFQRETEALGLISERLGWDRETVMPRGAAGQRAEEVAALEGVLHARRTDPRIADWLAGAQAPDAAGARALDLIAHQYRRASAVPADLAAELARATSLAQGIWAEARAADDVARFLPTLARIVALRREEGAALAAAGLGADAYDALLDGYEPGATAASLGAMFDRMRPRLVALREAVLGAPAPRALTGHFPAAGQMDLARRAAAAFGYDWNRGRIDLAVHPFSSGSGSDVRITTRVAEDDPFNCLYSTIHEVGHAAYEQGIAPLHAFTPLGRGVSMGVHESQSRIFENQLGRSAAFTGWVFGQMQQVFGDPGLPDAAAFHAAVNRVHAGYIRTEADEVQYNLHIMLRFDLERALIGGTLAVTDLEAAWNARFLADFGFAVDRPANGMLQDVHWSVGLFGYFPTYSLGNLYAGCLHQALRAALPDLDAHLAAGDASPATDWLRDHVQRPGGLYRPVELITRACGFAPTEAPLLDYLETKFRALYRL</sequence>
<dbReference type="SUPFAM" id="SSF55486">
    <property type="entry name" value="Metalloproteases ('zincins'), catalytic domain"/>
    <property type="match status" value="1"/>
</dbReference>
<evidence type="ECO:0000313" key="5">
    <source>
        <dbReference type="Proteomes" id="UP000241899"/>
    </source>
</evidence>
<dbReference type="OrthoDB" id="9772308at2"/>
<keyword evidence="1 2" id="KW-0479">Metal-binding</keyword>
<dbReference type="EMBL" id="PZKF01000018">
    <property type="protein sequence ID" value="PTE17416.1"/>
    <property type="molecule type" value="Genomic_DNA"/>
</dbReference>
<dbReference type="Gene3D" id="1.10.1370.30">
    <property type="match status" value="1"/>
</dbReference>
<keyword evidence="1" id="KW-0645">Protease</keyword>
<dbReference type="PROSITE" id="PS52034">
    <property type="entry name" value="PEPTIDASE_M32"/>
    <property type="match status" value="1"/>
</dbReference>
<dbReference type="GO" id="GO:0046872">
    <property type="term" value="F:metal ion binding"/>
    <property type="evidence" value="ECO:0007669"/>
    <property type="project" value="UniProtKB-KW"/>
</dbReference>
<reference evidence="4 5" key="1">
    <citation type="submission" date="2018-03" db="EMBL/GenBank/DDBJ databases">
        <title>Rhodobacter veldkampii.</title>
        <authorList>
            <person name="Meyer T.E."/>
            <person name="Miller S."/>
            <person name="Lodha T."/>
            <person name="Gandham S."/>
            <person name="Chintalapati S."/>
            <person name="Chintalapati V.R."/>
        </authorList>
    </citation>
    <scope>NUCLEOTIDE SEQUENCE [LARGE SCALE GENOMIC DNA]</scope>
    <source>
        <strain evidence="4 5">DSM 11550</strain>
    </source>
</reference>
<proteinExistence type="inferred from homology"/>
<keyword evidence="1" id="KW-0378">Hydrolase</keyword>
<evidence type="ECO:0000256" key="3">
    <source>
        <dbReference type="PIRSR" id="PIRSR006615-2"/>
    </source>
</evidence>
<comment type="cofactor">
    <cofactor evidence="2">
        <name>Zn(2+)</name>
        <dbReference type="ChEBI" id="CHEBI:29105"/>
    </cofactor>
    <text evidence="2">Binds 1 zinc ion per subunit.</text>
</comment>
<dbReference type="PRINTS" id="PR00998">
    <property type="entry name" value="CRBOXYPTASET"/>
</dbReference>
<keyword evidence="1" id="KW-0482">Metalloprotease</keyword>
<dbReference type="Pfam" id="PF02074">
    <property type="entry name" value="Peptidase_M32"/>
    <property type="match status" value="1"/>
</dbReference>
<dbReference type="GO" id="GO:0006508">
    <property type="term" value="P:proteolysis"/>
    <property type="evidence" value="ECO:0007669"/>
    <property type="project" value="UniProtKB-UniRule"/>
</dbReference>
<dbReference type="PANTHER" id="PTHR34217">
    <property type="entry name" value="METAL-DEPENDENT CARBOXYPEPTIDASE"/>
    <property type="match status" value="1"/>
</dbReference>
<dbReference type="CDD" id="cd06460">
    <property type="entry name" value="M32_Taq"/>
    <property type="match status" value="1"/>
</dbReference>